<comment type="catalytic activity">
    <reaction evidence="1">
        <text>ATP + protein L-histidine = ADP + protein N-phospho-L-histidine.</text>
        <dbReference type="EC" id="2.7.13.3"/>
    </reaction>
</comment>
<keyword evidence="18" id="KW-1185">Reference proteome</keyword>
<dbReference type="InterPro" id="IPR003594">
    <property type="entry name" value="HATPase_dom"/>
</dbReference>
<dbReference type="EC" id="2.7.13.3" evidence="3"/>
<keyword evidence="7 14" id="KW-0812">Transmembrane</keyword>
<evidence type="ECO:0000256" key="13">
    <source>
        <dbReference type="ARBA" id="ARBA00023136"/>
    </source>
</evidence>
<keyword evidence="6" id="KW-0808">Transferase</keyword>
<gene>
    <name evidence="17" type="ORF">ACFYKX_15095</name>
</gene>
<evidence type="ECO:0000259" key="16">
    <source>
        <dbReference type="PROSITE" id="PS50885"/>
    </source>
</evidence>
<dbReference type="PROSITE" id="PS50109">
    <property type="entry name" value="HIS_KIN"/>
    <property type="match status" value="1"/>
</dbReference>
<dbReference type="RefSeq" id="WP_389361889.1">
    <property type="nucleotide sequence ID" value="NZ_JBIACK010000007.1"/>
</dbReference>
<evidence type="ECO:0000256" key="14">
    <source>
        <dbReference type="SAM" id="Phobius"/>
    </source>
</evidence>
<evidence type="ECO:0000256" key="11">
    <source>
        <dbReference type="ARBA" id="ARBA00022989"/>
    </source>
</evidence>
<dbReference type="SMART" id="SM00387">
    <property type="entry name" value="HATPase_c"/>
    <property type="match status" value="1"/>
</dbReference>
<dbReference type="EMBL" id="JBIACK010000007">
    <property type="protein sequence ID" value="MFE8701926.1"/>
    <property type="molecule type" value="Genomic_DNA"/>
</dbReference>
<organism evidence="17 18">
    <name type="scientific">Cytobacillus spartinae</name>
    <dbReference type="NCBI Taxonomy" id="3299023"/>
    <lineage>
        <taxon>Bacteria</taxon>
        <taxon>Bacillati</taxon>
        <taxon>Bacillota</taxon>
        <taxon>Bacilli</taxon>
        <taxon>Bacillales</taxon>
        <taxon>Bacillaceae</taxon>
        <taxon>Cytobacillus</taxon>
    </lineage>
</organism>
<dbReference type="InterPro" id="IPR005467">
    <property type="entry name" value="His_kinase_dom"/>
</dbReference>
<dbReference type="InterPro" id="IPR036890">
    <property type="entry name" value="HATPase_C_sf"/>
</dbReference>
<dbReference type="GO" id="GO:0016301">
    <property type="term" value="F:kinase activity"/>
    <property type="evidence" value="ECO:0007669"/>
    <property type="project" value="UniProtKB-KW"/>
</dbReference>
<dbReference type="InterPro" id="IPR003660">
    <property type="entry name" value="HAMP_dom"/>
</dbReference>
<accession>A0ABW6KCL1</accession>
<evidence type="ECO:0000256" key="2">
    <source>
        <dbReference type="ARBA" id="ARBA00004651"/>
    </source>
</evidence>
<dbReference type="PANTHER" id="PTHR45528">
    <property type="entry name" value="SENSOR HISTIDINE KINASE CPXA"/>
    <property type="match status" value="1"/>
</dbReference>
<dbReference type="PROSITE" id="PS50885">
    <property type="entry name" value="HAMP"/>
    <property type="match status" value="1"/>
</dbReference>
<dbReference type="SUPFAM" id="SSF47384">
    <property type="entry name" value="Homodimeric domain of signal transducing histidine kinase"/>
    <property type="match status" value="1"/>
</dbReference>
<dbReference type="SUPFAM" id="SSF55874">
    <property type="entry name" value="ATPase domain of HSP90 chaperone/DNA topoisomerase II/histidine kinase"/>
    <property type="match status" value="1"/>
</dbReference>
<dbReference type="CDD" id="cd00082">
    <property type="entry name" value="HisKA"/>
    <property type="match status" value="1"/>
</dbReference>
<name>A0ABW6KCL1_9BACI</name>
<evidence type="ECO:0000256" key="10">
    <source>
        <dbReference type="ARBA" id="ARBA00022840"/>
    </source>
</evidence>
<dbReference type="InterPro" id="IPR050398">
    <property type="entry name" value="HssS/ArlS-like"/>
</dbReference>
<keyword evidence="4" id="KW-1003">Cell membrane</keyword>
<evidence type="ECO:0000256" key="4">
    <source>
        <dbReference type="ARBA" id="ARBA00022475"/>
    </source>
</evidence>
<feature type="transmembrane region" description="Helical" evidence="14">
    <location>
        <begin position="12"/>
        <end position="37"/>
    </location>
</feature>
<keyword evidence="5" id="KW-0597">Phosphoprotein</keyword>
<comment type="subcellular location">
    <subcellularLocation>
        <location evidence="2">Cell membrane</location>
        <topology evidence="2">Multi-pass membrane protein</topology>
    </subcellularLocation>
</comment>
<sequence>MKLRNSLLVRYLLIILIAIMILPLSFPVMAILFYAPISLKEEAPNLYLDGTDIERTWRLAATDLAGASDEEINNKINTLHSKYDKASMFWVDETGTTKLMIPAGQSIPSEWTPSYTVDFMKQRYGGDPFTIVSFIGNSKTEGFMVFQVPRSEMISMGEKIRDEYDYIMVIGTIAILVIFVFMSGIFFYKIRKRLIRVAKAMTTPAENGIPLPISIQKQDEIGQLENAFNEMIKELEISRKREKEEEGLRRQLIANLSHDLRTPLTTIRSHTYSLQKEVMSDKGKQSIELIDKKISYLGQLIENLLSYTLLSSKKYPYNPQRIDVARKLRECFANWYPVFEHAGFEIELYTPEHPVYWIVDAQWFERILDNLFQNINRHAATGKYIGIKLEEKNDRTTLTIQDHGPGMDGQSNGKGAGIGLTIVSLMIKEMNLNWDINSRNNGTTISIWK</sequence>
<keyword evidence="11 14" id="KW-1133">Transmembrane helix</keyword>
<reference evidence="17 18" key="1">
    <citation type="submission" date="2024-08" db="EMBL/GenBank/DDBJ databases">
        <title>Two novel Cytobacillus novel species.</title>
        <authorList>
            <person name="Liu G."/>
        </authorList>
    </citation>
    <scope>NUCLEOTIDE SEQUENCE [LARGE SCALE GENOMIC DNA]</scope>
    <source>
        <strain evidence="17 18">FJAT-54145</strain>
    </source>
</reference>
<evidence type="ECO:0000256" key="9">
    <source>
        <dbReference type="ARBA" id="ARBA00022777"/>
    </source>
</evidence>
<evidence type="ECO:0000256" key="6">
    <source>
        <dbReference type="ARBA" id="ARBA00022679"/>
    </source>
</evidence>
<comment type="caution">
    <text evidence="17">The sequence shown here is derived from an EMBL/GenBank/DDBJ whole genome shotgun (WGS) entry which is preliminary data.</text>
</comment>
<dbReference type="SMART" id="SM00388">
    <property type="entry name" value="HisKA"/>
    <property type="match status" value="1"/>
</dbReference>
<dbReference type="PANTHER" id="PTHR45528:SF9">
    <property type="entry name" value="SENSOR HISTIDINE KINASE YBDK"/>
    <property type="match status" value="1"/>
</dbReference>
<dbReference type="SMART" id="SM00304">
    <property type="entry name" value="HAMP"/>
    <property type="match status" value="1"/>
</dbReference>
<feature type="domain" description="HAMP" evidence="16">
    <location>
        <begin position="188"/>
        <end position="240"/>
    </location>
</feature>
<keyword evidence="13 14" id="KW-0472">Membrane</keyword>
<protein>
    <recommendedName>
        <fullName evidence="3">histidine kinase</fullName>
        <ecNumber evidence="3">2.7.13.3</ecNumber>
    </recommendedName>
</protein>
<keyword evidence="8" id="KW-0547">Nucleotide-binding</keyword>
<evidence type="ECO:0000256" key="12">
    <source>
        <dbReference type="ARBA" id="ARBA00023012"/>
    </source>
</evidence>
<keyword evidence="12" id="KW-0902">Two-component regulatory system</keyword>
<dbReference type="InterPro" id="IPR036097">
    <property type="entry name" value="HisK_dim/P_sf"/>
</dbReference>
<evidence type="ECO:0000259" key="15">
    <source>
        <dbReference type="PROSITE" id="PS50109"/>
    </source>
</evidence>
<dbReference type="InterPro" id="IPR003661">
    <property type="entry name" value="HisK_dim/P_dom"/>
</dbReference>
<evidence type="ECO:0000256" key="7">
    <source>
        <dbReference type="ARBA" id="ARBA00022692"/>
    </source>
</evidence>
<keyword evidence="9 17" id="KW-0418">Kinase</keyword>
<dbReference type="CDD" id="cd06225">
    <property type="entry name" value="HAMP"/>
    <property type="match status" value="1"/>
</dbReference>
<dbReference type="Gene3D" id="1.10.287.130">
    <property type="match status" value="1"/>
</dbReference>
<proteinExistence type="predicted"/>
<evidence type="ECO:0000256" key="5">
    <source>
        <dbReference type="ARBA" id="ARBA00022553"/>
    </source>
</evidence>
<evidence type="ECO:0000313" key="17">
    <source>
        <dbReference type="EMBL" id="MFE8701926.1"/>
    </source>
</evidence>
<keyword evidence="10" id="KW-0067">ATP-binding</keyword>
<evidence type="ECO:0000256" key="1">
    <source>
        <dbReference type="ARBA" id="ARBA00000085"/>
    </source>
</evidence>
<evidence type="ECO:0000313" key="18">
    <source>
        <dbReference type="Proteomes" id="UP001601059"/>
    </source>
</evidence>
<dbReference type="Gene3D" id="6.10.340.10">
    <property type="match status" value="1"/>
</dbReference>
<dbReference type="Pfam" id="PF02518">
    <property type="entry name" value="HATPase_c"/>
    <property type="match status" value="1"/>
</dbReference>
<dbReference type="Pfam" id="PF00512">
    <property type="entry name" value="HisKA"/>
    <property type="match status" value="1"/>
</dbReference>
<evidence type="ECO:0000256" key="3">
    <source>
        <dbReference type="ARBA" id="ARBA00012438"/>
    </source>
</evidence>
<feature type="transmembrane region" description="Helical" evidence="14">
    <location>
        <begin position="166"/>
        <end position="188"/>
    </location>
</feature>
<dbReference type="Proteomes" id="UP001601059">
    <property type="component" value="Unassembled WGS sequence"/>
</dbReference>
<evidence type="ECO:0000256" key="8">
    <source>
        <dbReference type="ARBA" id="ARBA00022741"/>
    </source>
</evidence>
<feature type="domain" description="Histidine kinase" evidence="15">
    <location>
        <begin position="255"/>
        <end position="449"/>
    </location>
</feature>
<dbReference type="Gene3D" id="3.30.565.10">
    <property type="entry name" value="Histidine kinase-like ATPase, C-terminal domain"/>
    <property type="match status" value="1"/>
</dbReference>
<dbReference type="SUPFAM" id="SSF158472">
    <property type="entry name" value="HAMP domain-like"/>
    <property type="match status" value="1"/>
</dbReference>